<protein>
    <submittedName>
        <fullName evidence="1">Uncharacterized protein</fullName>
    </submittedName>
</protein>
<name>I0BK60_9BACL</name>
<dbReference type="HOGENOM" id="CLU_2754079_0_0_9"/>
<evidence type="ECO:0000313" key="1">
    <source>
        <dbReference type="EMBL" id="AFH62757.1"/>
    </source>
</evidence>
<dbReference type="Proteomes" id="UP000007392">
    <property type="component" value="Chromosome"/>
</dbReference>
<proteinExistence type="predicted"/>
<reference evidence="1 2" key="1">
    <citation type="submission" date="2013-06" db="EMBL/GenBank/DDBJ databases">
        <title>Complete genome sequence of Paenibacillus mucilaginosus K02.</title>
        <authorList>
            <person name="Xiao B."/>
            <person name="Sun L."/>
            <person name="Xiao L."/>
            <person name="Lian B."/>
        </authorList>
    </citation>
    <scope>NUCLEOTIDE SEQUENCE [LARGE SCALE GENOMIC DNA]</scope>
    <source>
        <strain evidence="1 2">K02</strain>
    </source>
</reference>
<accession>I0BK60</accession>
<evidence type="ECO:0000313" key="2">
    <source>
        <dbReference type="Proteomes" id="UP000007392"/>
    </source>
</evidence>
<dbReference type="AlphaFoldDB" id="I0BK60"/>
<dbReference type="KEGG" id="pmw:B2K_18885"/>
<organism evidence="1 2">
    <name type="scientific">Paenibacillus mucilaginosus K02</name>
    <dbReference type="NCBI Taxonomy" id="997761"/>
    <lineage>
        <taxon>Bacteria</taxon>
        <taxon>Bacillati</taxon>
        <taxon>Bacillota</taxon>
        <taxon>Bacilli</taxon>
        <taxon>Bacillales</taxon>
        <taxon>Paenibacillaceae</taxon>
        <taxon>Paenibacillus</taxon>
    </lineage>
</organism>
<dbReference type="EMBL" id="CP003422">
    <property type="protein sequence ID" value="AFH62757.1"/>
    <property type="molecule type" value="Genomic_DNA"/>
</dbReference>
<gene>
    <name evidence="1" type="ORF">B2K_18885</name>
</gene>
<sequence length="70" mass="7933">MVKISYLHQLLNRDRNSVRFTCLRATGHVFDGKTHTGGQIIICPAKLHEIIAFVKEGSKAIKIFDILLKK</sequence>